<gene>
    <name evidence="3" type="ORF">IAC18_04700</name>
</gene>
<dbReference type="AlphaFoldDB" id="A0A9D1FD88"/>
<comment type="caution">
    <text evidence="3">The sequence shown here is derived from an EMBL/GenBank/DDBJ whole genome shotgun (WGS) entry which is preliminary data.</text>
</comment>
<dbReference type="PANTHER" id="PTHR23308">
    <property type="entry name" value="NUCLEAR INHIBITOR OF PROTEIN PHOSPHATASE-1"/>
    <property type="match status" value="1"/>
</dbReference>
<dbReference type="Pfam" id="PF00498">
    <property type="entry name" value="FHA"/>
    <property type="match status" value="1"/>
</dbReference>
<dbReference type="CDD" id="cd00060">
    <property type="entry name" value="FHA"/>
    <property type="match status" value="1"/>
</dbReference>
<protein>
    <submittedName>
        <fullName evidence="3">FHA domain-containing protein</fullName>
    </submittedName>
</protein>
<dbReference type="Gene3D" id="2.60.200.20">
    <property type="match status" value="1"/>
</dbReference>
<accession>A0A9D1FD88</accession>
<proteinExistence type="predicted"/>
<keyword evidence="1" id="KW-0812">Transmembrane</keyword>
<dbReference type="InterPro" id="IPR050923">
    <property type="entry name" value="Cell_Proc_Reg/RNA_Proc"/>
</dbReference>
<evidence type="ECO:0000259" key="2">
    <source>
        <dbReference type="PROSITE" id="PS50006"/>
    </source>
</evidence>
<feature type="transmembrane region" description="Helical" evidence="1">
    <location>
        <begin position="7"/>
        <end position="28"/>
    </location>
</feature>
<organism evidence="3 4">
    <name type="scientific">Candidatus Scatomorpha merdipullorum</name>
    <dbReference type="NCBI Taxonomy" id="2840927"/>
    <lineage>
        <taxon>Bacteria</taxon>
        <taxon>Bacillati</taxon>
        <taxon>Bacillota</taxon>
        <taxon>Clostridia</taxon>
        <taxon>Eubacteriales</taxon>
        <taxon>Candidatus Scatomorpha</taxon>
    </lineage>
</organism>
<dbReference type="InterPro" id="IPR000253">
    <property type="entry name" value="FHA_dom"/>
</dbReference>
<sequence length="199" mass="21807">MEFLLSTVVYIAVTVIVGCLWGLIPFFLGRYRGRPNMGRWGLIWCGVAGPFLVSFFVMLGFLIAVLTSERDMRRPNAQQQAYPAAPAYIPPQNAACGLTLECIAGPLRGQSYPVGSSGLMFGRDVDCSVRFPADTSGVSRHHCMVRWQQGVPVIEDLGSGYGTFMGDGRRLPPNYPMQVAPGSRFYLASPSNLFQFTIA</sequence>
<name>A0A9D1FD88_9FIRM</name>
<dbReference type="EMBL" id="DVJK01000133">
    <property type="protein sequence ID" value="HIS66845.1"/>
    <property type="molecule type" value="Genomic_DNA"/>
</dbReference>
<dbReference type="SMART" id="SM00240">
    <property type="entry name" value="FHA"/>
    <property type="match status" value="1"/>
</dbReference>
<dbReference type="Proteomes" id="UP000824001">
    <property type="component" value="Unassembled WGS sequence"/>
</dbReference>
<evidence type="ECO:0000256" key="1">
    <source>
        <dbReference type="SAM" id="Phobius"/>
    </source>
</evidence>
<reference evidence="3" key="2">
    <citation type="journal article" date="2021" name="PeerJ">
        <title>Extensive microbial diversity within the chicken gut microbiome revealed by metagenomics and culture.</title>
        <authorList>
            <person name="Gilroy R."/>
            <person name="Ravi A."/>
            <person name="Getino M."/>
            <person name="Pursley I."/>
            <person name="Horton D.L."/>
            <person name="Alikhan N.F."/>
            <person name="Baker D."/>
            <person name="Gharbi K."/>
            <person name="Hall N."/>
            <person name="Watson M."/>
            <person name="Adriaenssens E.M."/>
            <person name="Foster-Nyarko E."/>
            <person name="Jarju S."/>
            <person name="Secka A."/>
            <person name="Antonio M."/>
            <person name="Oren A."/>
            <person name="Chaudhuri R.R."/>
            <person name="La Ragione R."/>
            <person name="Hildebrand F."/>
            <person name="Pallen M.J."/>
        </authorList>
    </citation>
    <scope>NUCLEOTIDE SEQUENCE</scope>
    <source>
        <strain evidence="3">ChiHjej10B9-9673</strain>
    </source>
</reference>
<evidence type="ECO:0000313" key="3">
    <source>
        <dbReference type="EMBL" id="HIS66845.1"/>
    </source>
</evidence>
<dbReference type="InterPro" id="IPR008984">
    <property type="entry name" value="SMAD_FHA_dom_sf"/>
</dbReference>
<reference evidence="3" key="1">
    <citation type="submission" date="2020-10" db="EMBL/GenBank/DDBJ databases">
        <authorList>
            <person name="Gilroy R."/>
        </authorList>
    </citation>
    <scope>NUCLEOTIDE SEQUENCE</scope>
    <source>
        <strain evidence="3">ChiHjej10B9-9673</strain>
    </source>
</reference>
<feature type="domain" description="FHA" evidence="2">
    <location>
        <begin position="119"/>
        <end position="170"/>
    </location>
</feature>
<evidence type="ECO:0000313" key="4">
    <source>
        <dbReference type="Proteomes" id="UP000824001"/>
    </source>
</evidence>
<dbReference type="SUPFAM" id="SSF49879">
    <property type="entry name" value="SMAD/FHA domain"/>
    <property type="match status" value="1"/>
</dbReference>
<dbReference type="PROSITE" id="PS50006">
    <property type="entry name" value="FHA_DOMAIN"/>
    <property type="match status" value="1"/>
</dbReference>
<keyword evidence="1" id="KW-1133">Transmembrane helix</keyword>
<feature type="transmembrane region" description="Helical" evidence="1">
    <location>
        <begin position="40"/>
        <end position="66"/>
    </location>
</feature>
<keyword evidence="1" id="KW-0472">Membrane</keyword>